<organism evidence="2 3">
    <name type="scientific">Vibrio mytili</name>
    <dbReference type="NCBI Taxonomy" id="50718"/>
    <lineage>
        <taxon>Bacteria</taxon>
        <taxon>Pseudomonadati</taxon>
        <taxon>Pseudomonadota</taxon>
        <taxon>Gammaproteobacteria</taxon>
        <taxon>Vibrionales</taxon>
        <taxon>Vibrionaceae</taxon>
        <taxon>Vibrio</taxon>
    </lineage>
</organism>
<dbReference type="Pfam" id="PF20398">
    <property type="entry name" value="DUF6691"/>
    <property type="match status" value="1"/>
</dbReference>
<sequence>MNKTVFRMSALLSGVLFGMGMAVSGMIDPAKVIGFLDITGQWDPSLAFVMGGALAVFMPSYFFVIKPRKQSVSGEEYCIPSKSNIDVRLLSGAAIFGLGWGLAGICPGPALASLALGNVSIVLFFLSMLAGSLLMKIVLSNQDASKMRTAKV</sequence>
<evidence type="ECO:0000313" key="3">
    <source>
        <dbReference type="Proteomes" id="UP000031977"/>
    </source>
</evidence>
<comment type="caution">
    <text evidence="2">The sequence shown here is derived from an EMBL/GenBank/DDBJ whole genome shotgun (WGS) entry which is preliminary data.</text>
</comment>
<dbReference type="STRING" id="50718.SU60_04310"/>
<evidence type="ECO:0000313" key="2">
    <source>
        <dbReference type="EMBL" id="KIN11993.1"/>
    </source>
</evidence>
<dbReference type="AlphaFoldDB" id="A0A0C3EC39"/>
<keyword evidence="3" id="KW-1185">Reference proteome</keyword>
<feature type="transmembrane region" description="Helical" evidence="1">
    <location>
        <begin position="115"/>
        <end position="139"/>
    </location>
</feature>
<dbReference type="OrthoDB" id="9790409at2"/>
<evidence type="ECO:0000256" key="1">
    <source>
        <dbReference type="SAM" id="Phobius"/>
    </source>
</evidence>
<name>A0A0C3EC39_9VIBR</name>
<dbReference type="Proteomes" id="UP000031977">
    <property type="component" value="Unassembled WGS sequence"/>
</dbReference>
<keyword evidence="1" id="KW-0472">Membrane</keyword>
<feature type="transmembrane region" description="Helical" evidence="1">
    <location>
        <begin position="45"/>
        <end position="64"/>
    </location>
</feature>
<keyword evidence="1" id="KW-1133">Transmembrane helix</keyword>
<keyword evidence="1" id="KW-0812">Transmembrane</keyword>
<reference evidence="2 3" key="1">
    <citation type="submission" date="2015-01" db="EMBL/GenBank/DDBJ databases">
        <title>Draft genome of Vibrio mytili type strain CAIM 528.</title>
        <authorList>
            <person name="Gonzalez-Castillo A."/>
            <person name="Gomez-Gil B."/>
            <person name="Enciso-Ibarra J."/>
        </authorList>
    </citation>
    <scope>NUCLEOTIDE SEQUENCE [LARGE SCALE GENOMIC DNA]</scope>
    <source>
        <strain evidence="2 3">CAIM 528</strain>
    </source>
</reference>
<dbReference type="EMBL" id="JXOK01000009">
    <property type="protein sequence ID" value="KIN11993.1"/>
    <property type="molecule type" value="Genomic_DNA"/>
</dbReference>
<gene>
    <name evidence="2" type="ORF">SU60_04310</name>
</gene>
<feature type="transmembrane region" description="Helical" evidence="1">
    <location>
        <begin position="85"/>
        <end position="103"/>
    </location>
</feature>
<dbReference type="InterPro" id="IPR046513">
    <property type="entry name" value="DUF6691"/>
</dbReference>
<dbReference type="RefSeq" id="WP_041154484.1">
    <property type="nucleotide sequence ID" value="NZ_CBCRVP010000021.1"/>
</dbReference>
<accession>A0A0C3EC39</accession>
<proteinExistence type="predicted"/>
<protein>
    <submittedName>
        <fullName evidence="2">Transporter</fullName>
    </submittedName>
</protein>